<dbReference type="Gene3D" id="2.170.140.10">
    <property type="entry name" value="Chitin binding domain"/>
    <property type="match status" value="8"/>
</dbReference>
<dbReference type="InterPro" id="IPR002557">
    <property type="entry name" value="Chitin-bd_dom"/>
</dbReference>
<evidence type="ECO:0000313" key="9">
    <source>
        <dbReference type="EMBL" id="CAF3532741.1"/>
    </source>
</evidence>
<dbReference type="PANTHER" id="PTHR23301:SF0">
    <property type="entry name" value="CHITIN-BINDING TYPE-2 DOMAIN-CONTAINING PROTEIN-RELATED"/>
    <property type="match status" value="1"/>
</dbReference>
<keyword evidence="3" id="KW-0677">Repeat</keyword>
<dbReference type="Pfam" id="PF01607">
    <property type="entry name" value="CBM_14"/>
    <property type="match status" value="8"/>
</dbReference>
<dbReference type="OrthoDB" id="9987187at2759"/>
<evidence type="ECO:0000256" key="2">
    <source>
        <dbReference type="ARBA" id="ARBA00022729"/>
    </source>
</evidence>
<dbReference type="InterPro" id="IPR036508">
    <property type="entry name" value="Chitin-bd_dom_sf"/>
</dbReference>
<evidence type="ECO:0000313" key="8">
    <source>
        <dbReference type="EMBL" id="CAF0752849.1"/>
    </source>
</evidence>
<dbReference type="Proteomes" id="UP000663829">
    <property type="component" value="Unassembled WGS sequence"/>
</dbReference>
<evidence type="ECO:0000256" key="5">
    <source>
        <dbReference type="ARBA" id="ARBA00023180"/>
    </source>
</evidence>
<keyword evidence="4" id="KW-1015">Disulfide bond</keyword>
<feature type="compositionally biased region" description="Polar residues" evidence="6">
    <location>
        <begin position="1281"/>
        <end position="1296"/>
    </location>
</feature>
<proteinExistence type="predicted"/>
<evidence type="ECO:0000256" key="1">
    <source>
        <dbReference type="ARBA" id="ARBA00022669"/>
    </source>
</evidence>
<feature type="domain" description="Chitin-binding type-2" evidence="7">
    <location>
        <begin position="610"/>
        <end position="666"/>
    </location>
</feature>
<feature type="domain" description="Chitin-binding type-2" evidence="7">
    <location>
        <begin position="1108"/>
        <end position="1166"/>
    </location>
</feature>
<feature type="region of interest" description="Disordered" evidence="6">
    <location>
        <begin position="1279"/>
        <end position="1302"/>
    </location>
</feature>
<feature type="domain" description="Chitin-binding type-2" evidence="7">
    <location>
        <begin position="746"/>
        <end position="802"/>
    </location>
</feature>
<feature type="domain" description="Chitin-binding type-2" evidence="7">
    <location>
        <begin position="679"/>
        <end position="735"/>
    </location>
</feature>
<evidence type="ECO:0000256" key="6">
    <source>
        <dbReference type="SAM" id="MobiDB-lite"/>
    </source>
</evidence>
<dbReference type="SMART" id="SM00494">
    <property type="entry name" value="ChtBD2"/>
    <property type="match status" value="9"/>
</dbReference>
<protein>
    <recommendedName>
        <fullName evidence="7">Chitin-binding type-2 domain-containing protein</fullName>
    </recommendedName>
</protein>
<dbReference type="GO" id="GO:0008061">
    <property type="term" value="F:chitin binding"/>
    <property type="evidence" value="ECO:0007669"/>
    <property type="project" value="UniProtKB-KW"/>
</dbReference>
<dbReference type="GO" id="GO:0005576">
    <property type="term" value="C:extracellular region"/>
    <property type="evidence" value="ECO:0007669"/>
    <property type="project" value="InterPro"/>
</dbReference>
<comment type="caution">
    <text evidence="8">The sequence shown here is derived from an EMBL/GenBank/DDBJ whole genome shotgun (WGS) entry which is preliminary data.</text>
</comment>
<feature type="domain" description="Chitin-binding type-2" evidence="7">
    <location>
        <begin position="880"/>
        <end position="936"/>
    </location>
</feature>
<organism evidence="8 10">
    <name type="scientific">Didymodactylos carnosus</name>
    <dbReference type="NCBI Taxonomy" id="1234261"/>
    <lineage>
        <taxon>Eukaryota</taxon>
        <taxon>Metazoa</taxon>
        <taxon>Spiralia</taxon>
        <taxon>Gnathifera</taxon>
        <taxon>Rotifera</taxon>
        <taxon>Eurotatoria</taxon>
        <taxon>Bdelloidea</taxon>
        <taxon>Philodinida</taxon>
        <taxon>Philodinidae</taxon>
        <taxon>Didymodactylos</taxon>
    </lineage>
</organism>
<keyword evidence="1" id="KW-0147">Chitin-binding</keyword>
<keyword evidence="10" id="KW-1185">Reference proteome</keyword>
<sequence>MSVYSIHAKQHSIFIPGLLRQFDYSTNNENKYPTKLDGEESVESDEQLVDNYFRTVNIKNAQQRENTTTTVTTLNETVNNSFNQQIFTTPIVHSVAKHLTTTATITNSTTITENQHNQTDSNLDKKTDNKHIENGLQTTTTIRSSITNGQLNISTESNNNIYVEPAPRYDAIIHNTTIRKTLNTGFTTHITNQDKEKSLGNITKHNSTFQTSNTTDSIFGSKNMSAIARNLFYNISDKKPMQSLIHLLPPNLWSQLQQNLTWDMNQTNNRLALPDPVLLAEAAAKAGLPGPGPHPISNHGWANIPQQQNFFQNQNDFMKLNGQQFKTNVYKITTASTPSTLKPTVEKQHQVKTTDIFYKNISSNNNNNNQWNRPTIKIATTQSSTKTTPVRVSILSTKPLSRYPSILDKNSQQYLPQPLTSFLGYNDIDYPFLKQTTRFPIQQQPSSTQMNVQSVLAQIGISCPIGSKGVKFPDNRLCNMYFTCTQSGLPEPSLCPEGYLFSETARDCETAEKVSCGGRLSAYFDSETKIETKNNIIPNLVNGTLECTLGADGYYEDPFYCNIYHHCLAGVDYVVHCPNQLAWNEKKKMCDWATNVNCTGKTLPVVQGKTTFCTNRQDGRYASDTYCNAFHHCIGGTDHIVRCTGELQWDDNKKECGWESIVKCGAPKKMLPNENKFNSTSCTGKTDGSYPHEEFCNVYHVCESGSDNMRQCPHQLFWDNEQQKCEWSNNVRCTGRTLVALSMETSLFCIEKSDGFYIDAVHCNIYHQCMADIDVKLRCPERLVFNETLKRCDWPETTRCKGGNILLNGEDTGGFCTDKPNGEYPHDHFCNRYFICQNGKDIVFTCQNNLRYSAEKNECDWAVNVDCGTKPDYMWEGIKENFCKRLPDGNYPDVRYCNIFHQCQAAMDYPKRCPNRLMFNEQTKECDWEDKVDCNGREKLIDTEGLEDEARPGANDTRGRSTKFCMLKQNGNFADSYYCNVYHNCHADILSNLRSEFCINKGPGLYEHQRYCDLYLQCNEQGVGVTMECSRKNDYLLSYLSFHDSWFLFLAGLVFNEKKKECDYQSDANGDHGTQCVTPRSFLRAKPKAEQGTVLFEGADATGQFPTRFDCSNKDQQNMFADFDWCNIYHVCIGNRDNIFLCPPGTLFNDTKQGCFDRLNGKNCNGTNSYYKPSIKRHKRTRSSTMDMPSMDEGNEKHPMISDLNIKSKEEIYRIPSEWRPFGLYPSQRELSSNERYKSTIDNSNKQDLMEINRKNEWLKQYHHRKNRMSDDDNNLFLTEENYSPQHQQVSRSSSNHSEHDR</sequence>
<reference evidence="8" key="1">
    <citation type="submission" date="2021-02" db="EMBL/GenBank/DDBJ databases">
        <authorList>
            <person name="Nowell W R."/>
        </authorList>
    </citation>
    <scope>NUCLEOTIDE SEQUENCE</scope>
</reference>
<keyword evidence="2" id="KW-0732">Signal</keyword>
<keyword evidence="5" id="KW-0325">Glycoprotein</keyword>
<feature type="region of interest" description="Disordered" evidence="6">
    <location>
        <begin position="1176"/>
        <end position="1199"/>
    </location>
</feature>
<dbReference type="Proteomes" id="UP000681722">
    <property type="component" value="Unassembled WGS sequence"/>
</dbReference>
<evidence type="ECO:0000259" key="7">
    <source>
        <dbReference type="PROSITE" id="PS50940"/>
    </source>
</evidence>
<evidence type="ECO:0000313" key="10">
    <source>
        <dbReference type="Proteomes" id="UP000663829"/>
    </source>
</evidence>
<accession>A0A813PMX9</accession>
<feature type="domain" description="Chitin-binding type-2" evidence="7">
    <location>
        <begin position="813"/>
        <end position="869"/>
    </location>
</feature>
<dbReference type="EMBL" id="CAJOBC010000080">
    <property type="protein sequence ID" value="CAF3532741.1"/>
    <property type="molecule type" value="Genomic_DNA"/>
</dbReference>
<evidence type="ECO:0000256" key="3">
    <source>
        <dbReference type="ARBA" id="ARBA00022737"/>
    </source>
</evidence>
<gene>
    <name evidence="8" type="ORF">GPM918_LOCUS938</name>
    <name evidence="9" type="ORF">SRO942_LOCUS938</name>
</gene>
<dbReference type="PROSITE" id="PS50940">
    <property type="entry name" value="CHIT_BIND_II"/>
    <property type="match status" value="8"/>
</dbReference>
<name>A0A813PMX9_9BILA</name>
<feature type="domain" description="Chitin-binding type-2" evidence="7">
    <location>
        <begin position="544"/>
        <end position="600"/>
    </location>
</feature>
<dbReference type="PANTHER" id="PTHR23301">
    <property type="entry name" value="CHITIN BINDING PERITROPHIN-A"/>
    <property type="match status" value="1"/>
</dbReference>
<dbReference type="InterPro" id="IPR051940">
    <property type="entry name" value="Chitin_bind-dev_reg"/>
</dbReference>
<dbReference type="SUPFAM" id="SSF57625">
    <property type="entry name" value="Invertebrate chitin-binding proteins"/>
    <property type="match status" value="8"/>
</dbReference>
<dbReference type="EMBL" id="CAJNOQ010000080">
    <property type="protein sequence ID" value="CAF0752849.1"/>
    <property type="molecule type" value="Genomic_DNA"/>
</dbReference>
<evidence type="ECO:0000256" key="4">
    <source>
        <dbReference type="ARBA" id="ARBA00023157"/>
    </source>
</evidence>
<feature type="domain" description="Chitin-binding type-2" evidence="7">
    <location>
        <begin position="460"/>
        <end position="518"/>
    </location>
</feature>